<dbReference type="Proteomes" id="UP001152320">
    <property type="component" value="Chromosome 14"/>
</dbReference>
<evidence type="ECO:0000313" key="11">
    <source>
        <dbReference type="Proteomes" id="UP001152320"/>
    </source>
</evidence>
<dbReference type="Gene3D" id="3.40.50.1010">
    <property type="entry name" value="5'-nuclease"/>
    <property type="match status" value="1"/>
</dbReference>
<comment type="caution">
    <text evidence="10">The sequence shown here is derived from an EMBL/GenBank/DDBJ whole genome shotgun (WGS) entry which is preliminary data.</text>
</comment>
<dbReference type="GO" id="GO:0003723">
    <property type="term" value="F:RNA binding"/>
    <property type="evidence" value="ECO:0007669"/>
    <property type="project" value="UniProtKB-KW"/>
</dbReference>
<evidence type="ECO:0000256" key="2">
    <source>
        <dbReference type="ARBA" id="ARBA00004496"/>
    </source>
</evidence>
<keyword evidence="4" id="KW-0963">Cytoplasm</keyword>
<evidence type="ECO:0000256" key="8">
    <source>
        <dbReference type="ARBA" id="ARBA00022839"/>
    </source>
</evidence>
<dbReference type="OrthoDB" id="372421at2759"/>
<gene>
    <name evidence="10" type="ORF">HOLleu_28796</name>
</gene>
<sequence>MLKLDKYLNLKTKHGTVVRVVREHYLRKDVPCNNELCNKFCNKGLDCIPSNVSHILIPDCFVARTFAEILDLPELRGLLFLQTVLHSALHDGSRRTYNRLLGKVHDGKSGCAIFANEFCEDIYALQESGEKLEDWQFRLVFRSAEWYFSHLDKQKPIIILTENKEVSPLFSL</sequence>
<dbReference type="GO" id="GO:0019899">
    <property type="term" value="F:enzyme binding"/>
    <property type="evidence" value="ECO:0007669"/>
    <property type="project" value="UniProtKB-ARBA"/>
</dbReference>
<evidence type="ECO:0000313" key="10">
    <source>
        <dbReference type="EMBL" id="KAJ8029413.1"/>
    </source>
</evidence>
<proteinExistence type="inferred from homology"/>
<evidence type="ECO:0000256" key="5">
    <source>
        <dbReference type="ARBA" id="ARBA00022722"/>
    </source>
</evidence>
<evidence type="ECO:0000256" key="7">
    <source>
        <dbReference type="ARBA" id="ARBA00022835"/>
    </source>
</evidence>
<keyword evidence="11" id="KW-1185">Reference proteome</keyword>
<dbReference type="GO" id="GO:0000175">
    <property type="term" value="F:3'-5'-RNA exonuclease activity"/>
    <property type="evidence" value="ECO:0007669"/>
    <property type="project" value="UniProtKB-ARBA"/>
</dbReference>
<dbReference type="EMBL" id="JAIZAY010000014">
    <property type="protein sequence ID" value="KAJ8029413.1"/>
    <property type="molecule type" value="Genomic_DNA"/>
</dbReference>
<keyword evidence="6" id="KW-0378">Hydrolase</keyword>
<keyword evidence="7" id="KW-0271">Exosome</keyword>
<keyword evidence="5" id="KW-0540">Nuclease</keyword>
<dbReference type="CDD" id="cd09862">
    <property type="entry name" value="PIN_Rrp44-like"/>
    <property type="match status" value="1"/>
</dbReference>
<comment type="similarity">
    <text evidence="3">Belongs to the RNR ribonuclease family.</text>
</comment>
<organism evidence="10 11">
    <name type="scientific">Holothuria leucospilota</name>
    <name type="common">Black long sea cucumber</name>
    <name type="synonym">Mertensiothuria leucospilota</name>
    <dbReference type="NCBI Taxonomy" id="206669"/>
    <lineage>
        <taxon>Eukaryota</taxon>
        <taxon>Metazoa</taxon>
        <taxon>Echinodermata</taxon>
        <taxon>Eleutherozoa</taxon>
        <taxon>Echinozoa</taxon>
        <taxon>Holothuroidea</taxon>
        <taxon>Aspidochirotacea</taxon>
        <taxon>Aspidochirotida</taxon>
        <taxon>Holothuriidae</taxon>
        <taxon>Holothuria</taxon>
    </lineage>
</organism>
<dbReference type="GO" id="GO:0006401">
    <property type="term" value="P:RNA catabolic process"/>
    <property type="evidence" value="ECO:0007669"/>
    <property type="project" value="UniProtKB-ARBA"/>
</dbReference>
<evidence type="ECO:0000256" key="6">
    <source>
        <dbReference type="ARBA" id="ARBA00022801"/>
    </source>
</evidence>
<dbReference type="AlphaFoldDB" id="A0A9Q1H174"/>
<protein>
    <submittedName>
        <fullName evidence="10">DIS3-like exonuclease 1</fullName>
    </submittedName>
</protein>
<reference evidence="10" key="1">
    <citation type="submission" date="2021-10" db="EMBL/GenBank/DDBJ databases">
        <title>Tropical sea cucumber genome reveals ecological adaptation and Cuvierian tubules defense mechanism.</title>
        <authorList>
            <person name="Chen T."/>
        </authorList>
    </citation>
    <scope>NUCLEOTIDE SEQUENCE</scope>
    <source>
        <strain evidence="10">Nanhai2018</strain>
        <tissue evidence="10">Muscle</tissue>
    </source>
</reference>
<comment type="subcellular location">
    <subcellularLocation>
        <location evidence="2">Cytoplasm</location>
    </subcellularLocation>
</comment>
<keyword evidence="9" id="KW-0694">RNA-binding</keyword>
<accession>A0A9Q1H174</accession>
<dbReference type="FunFam" id="3.40.50.1010:FF:000021">
    <property type="entry name" value="DIS3-like exonuclease 1 isoform X1"/>
    <property type="match status" value="1"/>
</dbReference>
<evidence type="ECO:0000256" key="9">
    <source>
        <dbReference type="ARBA" id="ARBA00022884"/>
    </source>
</evidence>
<dbReference type="GO" id="GO:0000178">
    <property type="term" value="C:exosome (RNase complex)"/>
    <property type="evidence" value="ECO:0007669"/>
    <property type="project" value="UniProtKB-KW"/>
</dbReference>
<evidence type="ECO:0000256" key="1">
    <source>
        <dbReference type="ARBA" id="ARBA00001946"/>
    </source>
</evidence>
<keyword evidence="8 10" id="KW-0269">Exonuclease</keyword>
<dbReference type="GO" id="GO:0010467">
    <property type="term" value="P:gene expression"/>
    <property type="evidence" value="ECO:0007669"/>
    <property type="project" value="UniProtKB-ARBA"/>
</dbReference>
<name>A0A9Q1H174_HOLLE</name>
<evidence type="ECO:0000256" key="4">
    <source>
        <dbReference type="ARBA" id="ARBA00022490"/>
    </source>
</evidence>
<dbReference type="GO" id="GO:0005737">
    <property type="term" value="C:cytoplasm"/>
    <property type="evidence" value="ECO:0007669"/>
    <property type="project" value="UniProtKB-SubCell"/>
</dbReference>
<comment type="cofactor">
    <cofactor evidence="1">
        <name>Mg(2+)</name>
        <dbReference type="ChEBI" id="CHEBI:18420"/>
    </cofactor>
</comment>
<evidence type="ECO:0000256" key="3">
    <source>
        <dbReference type="ARBA" id="ARBA00005785"/>
    </source>
</evidence>